<evidence type="ECO:0000313" key="2">
    <source>
        <dbReference type="EMBL" id="MDT3728834.1"/>
    </source>
</evidence>
<dbReference type="Proteomes" id="UP001181313">
    <property type="component" value="Unassembled WGS sequence"/>
</dbReference>
<evidence type="ECO:0000259" key="1">
    <source>
        <dbReference type="Pfam" id="PF13175"/>
    </source>
</evidence>
<organism evidence="2 3">
    <name type="scientific">Streptomyces althioticus subsp. attaecolombicae</name>
    <dbReference type="NCBI Taxonomy" id="3075534"/>
    <lineage>
        <taxon>Bacteria</taxon>
        <taxon>Bacillati</taxon>
        <taxon>Actinomycetota</taxon>
        <taxon>Actinomycetes</taxon>
        <taxon>Kitasatosporales</taxon>
        <taxon>Streptomycetaceae</taxon>
        <taxon>Streptomyces</taxon>
        <taxon>Streptomyces althioticus group</taxon>
    </lineage>
</organism>
<reference evidence="2" key="1">
    <citation type="submission" date="2024-05" db="EMBL/GenBank/DDBJ databases">
        <title>30 novel species of actinomycetes from the DSMZ collection.</title>
        <authorList>
            <person name="Nouioui I."/>
        </authorList>
    </citation>
    <scope>NUCLEOTIDE SEQUENCE</scope>
    <source>
        <strain evidence="2">DSM 41972</strain>
    </source>
</reference>
<dbReference type="RefSeq" id="WP_093552107.1">
    <property type="nucleotide sequence ID" value="NZ_JAVSGH010000072.1"/>
</dbReference>
<dbReference type="EMBL" id="JAVSGH010000072">
    <property type="protein sequence ID" value="MDT3728834.1"/>
    <property type="molecule type" value="Genomic_DNA"/>
</dbReference>
<accession>A0ABU3I784</accession>
<dbReference type="Gene3D" id="3.40.50.300">
    <property type="entry name" value="P-loop containing nucleotide triphosphate hydrolases"/>
    <property type="match status" value="1"/>
</dbReference>
<feature type="domain" description="Endonuclease GajA/Old nuclease/RecF-like AAA" evidence="1">
    <location>
        <begin position="1"/>
        <end position="71"/>
    </location>
</feature>
<dbReference type="InterPro" id="IPR051396">
    <property type="entry name" value="Bact_Antivir_Def_Nuclease"/>
</dbReference>
<comment type="caution">
    <text evidence="2">The sequence shown here is derived from an EMBL/GenBank/DDBJ whole genome shotgun (WGS) entry which is preliminary data.</text>
</comment>
<protein>
    <submittedName>
        <fullName evidence="2">AAA family ATPase</fullName>
    </submittedName>
</protein>
<dbReference type="InterPro" id="IPR041685">
    <property type="entry name" value="AAA_GajA/Old/RecF-like"/>
</dbReference>
<dbReference type="PANTHER" id="PTHR43581">
    <property type="entry name" value="ATP/GTP PHOSPHATASE"/>
    <property type="match status" value="1"/>
</dbReference>
<proteinExistence type="predicted"/>
<gene>
    <name evidence="2" type="ORF">ROS62_29775</name>
</gene>
<dbReference type="PANTHER" id="PTHR43581:SF4">
    <property type="entry name" value="ATP_GTP PHOSPHATASE"/>
    <property type="match status" value="1"/>
</dbReference>
<name>A0ABU3I784_9ACTN</name>
<sequence>MLVTSVEIEAFRNITNKQTMVVDPEVTCLIGKNESGKTTVLKALHRLNPANNADDFHVTTDYPRRHLATDRRKKDLDTVAPVTAVFKLEDADFDAIEKLVGVRPPAKAYAKASRLYDGSLQADVHCALEDVLADVFEEAGVDDEEDQKAITGDHTTIEAVSAAAKARAKEVNPGRKTARVKAIEKVPAELDRYKKYVEEGLDDKEHEQLIELLPKFFYFSTYEMLPGDCDLHALAERARAKQWERGDETMMSLLRLAGEGPDDFLDEDYASRKAELQAASLGLSAQVFEYWKQNEDLSVSFDTDLIAMPPDANGQPQPHHRLLKIELRDDRHGGVETNFSTRSTGFQWFFSFLAAFSAYRDTDERVVVLLDEPGTSLHGEAQGDFLRYVYSELGPKQQVLYTTHSQHMIDPTRYETMRAIHDQATRTDPNLGVVITSVSLSADPKTILPVEAALGYSVAQHLFLGAGPLLAVEGSSDFVFLMRMSDHLVSQGRTGLDPRLAIIPVGGIGNMPAFIAVMGRRLSVRALIDGAETNKVTAKVLSAAEAAEVDTSHITVIGQLDGLPETADIEDLFSTKDYLWLYNKATEVTVNEEDLITPGKPLPILQRIGIAREKQRKPRDFDHVGPAHQLTRDKDAFFAQVDDDTLDRFEAVFKKLTA</sequence>
<keyword evidence="3" id="KW-1185">Reference proteome</keyword>
<feature type="domain" description="Endonuclease GajA/Old nuclease/RecF-like AAA" evidence="1">
    <location>
        <begin position="319"/>
        <end position="409"/>
    </location>
</feature>
<dbReference type="InterPro" id="IPR027417">
    <property type="entry name" value="P-loop_NTPase"/>
</dbReference>
<dbReference type="Pfam" id="PF13175">
    <property type="entry name" value="AAA_15"/>
    <property type="match status" value="2"/>
</dbReference>
<evidence type="ECO:0000313" key="3">
    <source>
        <dbReference type="Proteomes" id="UP001181313"/>
    </source>
</evidence>
<dbReference type="SUPFAM" id="SSF52540">
    <property type="entry name" value="P-loop containing nucleoside triphosphate hydrolases"/>
    <property type="match status" value="1"/>
</dbReference>